<feature type="non-terminal residue" evidence="1">
    <location>
        <position position="108"/>
    </location>
</feature>
<proteinExistence type="predicted"/>
<protein>
    <submittedName>
        <fullName evidence="1">Uncharacterized protein</fullName>
    </submittedName>
</protein>
<dbReference type="RefSeq" id="WP_147449196.1">
    <property type="nucleotide sequence ID" value="NZ_RAVZ01000846.1"/>
</dbReference>
<comment type="caution">
    <text evidence="1">The sequence shown here is derived from an EMBL/GenBank/DDBJ whole genome shotgun (WGS) entry which is preliminary data.</text>
</comment>
<gene>
    <name evidence="1" type="ORF">D7V88_42445</name>
</gene>
<dbReference type="EMBL" id="RAVZ01000846">
    <property type="protein sequence ID" value="RKG63254.1"/>
    <property type="molecule type" value="Genomic_DNA"/>
</dbReference>
<evidence type="ECO:0000313" key="2">
    <source>
        <dbReference type="Proteomes" id="UP000268094"/>
    </source>
</evidence>
<reference evidence="2" key="1">
    <citation type="submission" date="2018-09" db="EMBL/GenBank/DDBJ databases">
        <authorList>
            <person name="Livingstone P.G."/>
            <person name="Whitworth D.E."/>
        </authorList>
    </citation>
    <scope>NUCLEOTIDE SEQUENCE [LARGE SCALE GENOMIC DNA]</scope>
    <source>
        <strain evidence="2">CA054A</strain>
    </source>
</reference>
<accession>A0A3A8H6S1</accession>
<keyword evidence="2" id="KW-1185">Reference proteome</keyword>
<dbReference type="AlphaFoldDB" id="A0A3A8H6S1"/>
<name>A0A3A8H6S1_9BACT</name>
<organism evidence="1 2">
    <name type="scientific">Corallococcus terminator</name>
    <dbReference type="NCBI Taxonomy" id="2316733"/>
    <lineage>
        <taxon>Bacteria</taxon>
        <taxon>Pseudomonadati</taxon>
        <taxon>Myxococcota</taxon>
        <taxon>Myxococcia</taxon>
        <taxon>Myxococcales</taxon>
        <taxon>Cystobacterineae</taxon>
        <taxon>Myxococcaceae</taxon>
        <taxon>Corallococcus</taxon>
    </lineage>
</organism>
<dbReference type="Proteomes" id="UP000268094">
    <property type="component" value="Unassembled WGS sequence"/>
</dbReference>
<sequence length="108" mass="12560">MRQLHYEFANPNRARAGLRPPPIIVLQNLWDDGTIAKEGAHLREYTEGEQLFLEDIEESKGYWRQERCYRRACTLRVLPESGTDTGMGDNLLYLQATRPNGSSLFPYW</sequence>
<evidence type="ECO:0000313" key="1">
    <source>
        <dbReference type="EMBL" id="RKG63254.1"/>
    </source>
</evidence>